<name>A0A2T0XBA2_9BACT</name>
<keyword evidence="4" id="KW-1185">Reference proteome</keyword>
<dbReference type="PROSITE" id="PS51257">
    <property type="entry name" value="PROKAR_LIPOPROTEIN"/>
    <property type="match status" value="1"/>
</dbReference>
<dbReference type="AlphaFoldDB" id="A0A2T0XBA2"/>
<protein>
    <submittedName>
        <fullName evidence="3">Iron complex transport system substrate-binding protein</fullName>
    </submittedName>
</protein>
<dbReference type="PROSITE" id="PS50983">
    <property type="entry name" value="FE_B12_PBP"/>
    <property type="match status" value="1"/>
</dbReference>
<dbReference type="InterPro" id="IPR050902">
    <property type="entry name" value="ABC_Transporter_SBP"/>
</dbReference>
<accession>A0A2T0XBA2</accession>
<proteinExistence type="predicted"/>
<dbReference type="PANTHER" id="PTHR30535:SF34">
    <property type="entry name" value="MOLYBDATE-BINDING PROTEIN MOLA"/>
    <property type="match status" value="1"/>
</dbReference>
<sequence>MSCKLCSSLLLIVFFLSCSVKQQKGQSASGNIENIELKYAHEFSLQKQGNRHLLTVFMDEDHSDQSARKFTLVKDSADAAGIENVIHVPCKKIVCVSSTQLAYFFALEDIDDIVAINSSRYLFHEEMNARVAEGKVKQIGKEGNFNLEVLAALNPDVIFVSPFKAGGYDVLRNMGIPLVPMAAYNEMTPLGRAEWLKMMALFVGQETKADTIFNKLAKRYNELKDQVAGIDMRPTVFSGKMRSGSWYVPGGDSFYARLFRDAGADYVVDDNEQGAYPVDFETIYRKAYDADFWRLVHPEKIGLSLPDFLQQDVRYADFKAARERNVLLCNIREKPYYEQSAVKPDVLLADYIHFFHSEVLPGYEPFFYERLK</sequence>
<dbReference type="EMBL" id="QPIZ01000010">
    <property type="protein sequence ID" value="RCW35314.1"/>
    <property type="molecule type" value="Genomic_DNA"/>
</dbReference>
<dbReference type="CDD" id="cd01141">
    <property type="entry name" value="TroA_d"/>
    <property type="match status" value="1"/>
</dbReference>
<dbReference type="GO" id="GO:0071281">
    <property type="term" value="P:cellular response to iron ion"/>
    <property type="evidence" value="ECO:0007669"/>
    <property type="project" value="TreeGrafter"/>
</dbReference>
<evidence type="ECO:0000313" key="4">
    <source>
        <dbReference type="Proteomes" id="UP000252733"/>
    </source>
</evidence>
<reference evidence="3 4" key="1">
    <citation type="submission" date="2018-07" db="EMBL/GenBank/DDBJ databases">
        <title>Freshwater and sediment microbial communities from various areas in North America, analyzing microbe dynamics in response to fracking.</title>
        <authorList>
            <person name="Lamendella R."/>
        </authorList>
    </citation>
    <scope>NUCLEOTIDE SEQUENCE [LARGE SCALE GENOMIC DNA]</scope>
    <source>
        <strain evidence="3 4">160A</strain>
    </source>
</reference>
<feature type="signal peptide" evidence="1">
    <location>
        <begin position="1"/>
        <end position="22"/>
    </location>
</feature>
<keyword evidence="1" id="KW-0732">Signal</keyword>
<dbReference type="STRING" id="1168289.GCA_000259075_02143"/>
<organism evidence="3 4">
    <name type="scientific">Marinilabilia salmonicolor</name>
    <dbReference type="NCBI Taxonomy" id="989"/>
    <lineage>
        <taxon>Bacteria</taxon>
        <taxon>Pseudomonadati</taxon>
        <taxon>Bacteroidota</taxon>
        <taxon>Bacteroidia</taxon>
        <taxon>Marinilabiliales</taxon>
        <taxon>Marinilabiliaceae</taxon>
        <taxon>Marinilabilia</taxon>
    </lineage>
</organism>
<evidence type="ECO:0000256" key="1">
    <source>
        <dbReference type="SAM" id="SignalP"/>
    </source>
</evidence>
<dbReference type="Pfam" id="PF01497">
    <property type="entry name" value="Peripla_BP_2"/>
    <property type="match status" value="1"/>
</dbReference>
<gene>
    <name evidence="3" type="ORF">DFO77_11080</name>
</gene>
<evidence type="ECO:0000259" key="2">
    <source>
        <dbReference type="PROSITE" id="PS50983"/>
    </source>
</evidence>
<comment type="caution">
    <text evidence="3">The sequence shown here is derived from an EMBL/GenBank/DDBJ whole genome shotgun (WGS) entry which is preliminary data.</text>
</comment>
<dbReference type="SUPFAM" id="SSF53807">
    <property type="entry name" value="Helical backbone' metal receptor"/>
    <property type="match status" value="1"/>
</dbReference>
<dbReference type="InterPro" id="IPR002491">
    <property type="entry name" value="ABC_transptr_periplasmic_BD"/>
</dbReference>
<dbReference type="Gene3D" id="3.40.50.1980">
    <property type="entry name" value="Nitrogenase molybdenum iron protein domain"/>
    <property type="match status" value="2"/>
</dbReference>
<dbReference type="RefSeq" id="WP_106154138.1">
    <property type="nucleotide sequence ID" value="NZ_PVTS01000016.1"/>
</dbReference>
<evidence type="ECO:0000313" key="3">
    <source>
        <dbReference type="EMBL" id="RCW35314.1"/>
    </source>
</evidence>
<dbReference type="Proteomes" id="UP000252733">
    <property type="component" value="Unassembled WGS sequence"/>
</dbReference>
<feature type="chain" id="PRO_5030056582" evidence="1">
    <location>
        <begin position="23"/>
        <end position="372"/>
    </location>
</feature>
<dbReference type="OrthoDB" id="9812528at2"/>
<feature type="domain" description="Fe/B12 periplasmic-binding" evidence="2">
    <location>
        <begin position="92"/>
        <end position="359"/>
    </location>
</feature>
<dbReference type="PANTHER" id="PTHR30535">
    <property type="entry name" value="VITAMIN B12-BINDING PROTEIN"/>
    <property type="match status" value="1"/>
</dbReference>